<organism evidence="1 2">
    <name type="scientific">Spiromyces aspiralis</name>
    <dbReference type="NCBI Taxonomy" id="68401"/>
    <lineage>
        <taxon>Eukaryota</taxon>
        <taxon>Fungi</taxon>
        <taxon>Fungi incertae sedis</taxon>
        <taxon>Zoopagomycota</taxon>
        <taxon>Kickxellomycotina</taxon>
        <taxon>Kickxellomycetes</taxon>
        <taxon>Kickxellales</taxon>
        <taxon>Kickxellaceae</taxon>
        <taxon>Spiromyces</taxon>
    </lineage>
</organism>
<dbReference type="EMBL" id="JAMZIH010003594">
    <property type="protein sequence ID" value="KAJ1676728.1"/>
    <property type="molecule type" value="Genomic_DNA"/>
</dbReference>
<evidence type="ECO:0000313" key="1">
    <source>
        <dbReference type="EMBL" id="KAJ1676728.1"/>
    </source>
</evidence>
<proteinExistence type="predicted"/>
<comment type="caution">
    <text evidence="1">The sequence shown here is derived from an EMBL/GenBank/DDBJ whole genome shotgun (WGS) entry which is preliminary data.</text>
</comment>
<name>A0ACC1HLR8_9FUNG</name>
<accession>A0ACC1HLR8</accession>
<reference evidence="1" key="1">
    <citation type="submission" date="2022-06" db="EMBL/GenBank/DDBJ databases">
        <title>Phylogenomic reconstructions and comparative analyses of Kickxellomycotina fungi.</title>
        <authorList>
            <person name="Reynolds N.K."/>
            <person name="Stajich J.E."/>
            <person name="Barry K."/>
            <person name="Grigoriev I.V."/>
            <person name="Crous P."/>
            <person name="Smith M.E."/>
        </authorList>
    </citation>
    <scope>NUCLEOTIDE SEQUENCE</scope>
    <source>
        <strain evidence="1">RSA 2271</strain>
    </source>
</reference>
<sequence length="121" mass="13699">MPLLVRRIRRLARSVTQKLGGRKKIQNRVYSYNTHIVCHPYHTTSTPSLSDTTAVRSGSLRTKQWLAAIEEDSQLHTAPAKSRSSKWAWCNIRRHTTLTDRARGARQKCSSTPPQMPGTMG</sequence>
<dbReference type="Proteomes" id="UP001145114">
    <property type="component" value="Unassembled WGS sequence"/>
</dbReference>
<keyword evidence="2" id="KW-1185">Reference proteome</keyword>
<feature type="non-terminal residue" evidence="1">
    <location>
        <position position="121"/>
    </location>
</feature>
<gene>
    <name evidence="1" type="ORF">EV182_007609</name>
</gene>
<protein>
    <submittedName>
        <fullName evidence="1">Uncharacterized protein</fullName>
    </submittedName>
</protein>
<evidence type="ECO:0000313" key="2">
    <source>
        <dbReference type="Proteomes" id="UP001145114"/>
    </source>
</evidence>